<dbReference type="PaxDb" id="121845-A0A1S3DJS1"/>
<keyword evidence="1 2" id="KW-0193">Cuticle</keyword>
<dbReference type="KEGG" id="dci:103519719"/>
<dbReference type="PANTHER" id="PTHR10380:SF196">
    <property type="entry name" value="CUTICULAR PROTEIN 72EA"/>
    <property type="match status" value="1"/>
</dbReference>
<dbReference type="Pfam" id="PF14926">
    <property type="entry name" value="CFAP300"/>
    <property type="match status" value="1"/>
</dbReference>
<dbReference type="Pfam" id="PF00379">
    <property type="entry name" value="Chitin_bind_4"/>
    <property type="match status" value="2"/>
</dbReference>
<dbReference type="OMA" id="YISDATH"/>
<name>A0A1S3DJS1_DIACI</name>
<organism evidence="3 4">
    <name type="scientific">Diaphorina citri</name>
    <name type="common">Asian citrus psyllid</name>
    <dbReference type="NCBI Taxonomy" id="121845"/>
    <lineage>
        <taxon>Eukaryota</taxon>
        <taxon>Metazoa</taxon>
        <taxon>Ecdysozoa</taxon>
        <taxon>Arthropoda</taxon>
        <taxon>Hexapoda</taxon>
        <taxon>Insecta</taxon>
        <taxon>Pterygota</taxon>
        <taxon>Neoptera</taxon>
        <taxon>Paraneoptera</taxon>
        <taxon>Hemiptera</taxon>
        <taxon>Sternorrhyncha</taxon>
        <taxon>Psylloidea</taxon>
        <taxon>Psyllidae</taxon>
        <taxon>Diaphorininae</taxon>
        <taxon>Diaphorina</taxon>
    </lineage>
</organism>
<dbReference type="InterPro" id="IPR029416">
    <property type="entry name" value="CFAP300"/>
</dbReference>
<dbReference type="GO" id="GO:0008010">
    <property type="term" value="F:structural constituent of chitin-based larval cuticle"/>
    <property type="evidence" value="ECO:0007669"/>
    <property type="project" value="TreeGrafter"/>
</dbReference>
<dbReference type="PANTHER" id="PTHR10380">
    <property type="entry name" value="CUTICLE PROTEIN"/>
    <property type="match status" value="1"/>
</dbReference>
<reference evidence="4" key="1">
    <citation type="submission" date="2025-08" db="UniProtKB">
        <authorList>
            <consortium name="RefSeq"/>
        </authorList>
    </citation>
    <scope>IDENTIFICATION</scope>
</reference>
<evidence type="ECO:0000313" key="3">
    <source>
        <dbReference type="Proteomes" id="UP000079169"/>
    </source>
</evidence>
<dbReference type="InterPro" id="IPR031311">
    <property type="entry name" value="CHIT_BIND_RR_consensus"/>
</dbReference>
<dbReference type="STRING" id="121845.A0A1S3DJS1"/>
<dbReference type="GeneID" id="103519719"/>
<proteinExistence type="predicted"/>
<evidence type="ECO:0000256" key="2">
    <source>
        <dbReference type="PROSITE-ProRule" id="PRU00497"/>
    </source>
</evidence>
<protein>
    <submittedName>
        <fullName evidence="4">Uncharacterized protein LOC103519719</fullName>
    </submittedName>
</protein>
<accession>A0A1S3DJS1</accession>
<dbReference type="PROSITE" id="PS51155">
    <property type="entry name" value="CHIT_BIND_RR_2"/>
    <property type="match status" value="2"/>
</dbReference>
<sequence length="512" mass="55670">MAILGLCTAIPVPAGLFAKPSVYFSSNAITPLHTVTKSQFHTQDELGQYSYGYADDLSSKTESKSLDGITHGSYSYLDSNGIVQSQYSYGYADGLSSKTESKSLDGITHGSYSYLDSNGIVQSVNYIADDVNGFRVAASNLPVGPAAVAVNSAAVPVPQGPAVPLVPSGSPVGVHDHHLSEPEPIYAPVQPHPALSDPMQAGFPYQPHPGYLSGAAPGFHDIRPQYDNKGKIKMVNETVDYHFTYMPKKKLDILNEKLVKAYLKKWGLEGRIQSQCFTFNESVHHQDMNRFLEVKKDPPNCPMDPRIVVKCDVTNNLLIRSQIFKVSASEQEGDVAKFPRDPEQDNNFAYVIVNSNNGSYTDNADVLQADPALHAPLTSLPLATPPHTYPYGHQYHHVSAPNVMTQYHSQDELGQYSYGYAGGPSAKTEIKTLDGVTRGSYSYIDANGEVQSVNYISDATHGFRVSASNLPSAPSADHDSNHLTETPEVARAKSLHFAAHEQARRKVLVASA</sequence>
<dbReference type="AlphaFoldDB" id="A0A1S3DJS1"/>
<evidence type="ECO:0000313" key="4">
    <source>
        <dbReference type="RefSeq" id="XP_008483033.1"/>
    </source>
</evidence>
<dbReference type="Proteomes" id="UP000079169">
    <property type="component" value="Unplaced"/>
</dbReference>
<keyword evidence="3" id="KW-1185">Reference proteome</keyword>
<gene>
    <name evidence="4" type="primary">LOC103519719</name>
</gene>
<dbReference type="RefSeq" id="XP_008483033.1">
    <property type="nucleotide sequence ID" value="XM_008484811.1"/>
</dbReference>
<dbReference type="InterPro" id="IPR000618">
    <property type="entry name" value="Insect_cuticle"/>
</dbReference>
<dbReference type="InterPro" id="IPR050468">
    <property type="entry name" value="Cuticle_Struct_Prot"/>
</dbReference>
<dbReference type="PROSITE" id="PS00233">
    <property type="entry name" value="CHIT_BIND_RR_1"/>
    <property type="match status" value="1"/>
</dbReference>
<dbReference type="GO" id="GO:0062129">
    <property type="term" value="C:chitin-based extracellular matrix"/>
    <property type="evidence" value="ECO:0007669"/>
    <property type="project" value="TreeGrafter"/>
</dbReference>
<evidence type="ECO:0000256" key="1">
    <source>
        <dbReference type="ARBA" id="ARBA00022460"/>
    </source>
</evidence>